<dbReference type="GO" id="GO:0005737">
    <property type="term" value="C:cytoplasm"/>
    <property type="evidence" value="ECO:0007669"/>
    <property type="project" value="TreeGrafter"/>
</dbReference>
<dbReference type="PANTHER" id="PTHR13812:SF19">
    <property type="entry name" value="KETIMINE REDUCTASE MU-CRYSTALLIN"/>
    <property type="match status" value="1"/>
</dbReference>
<dbReference type="Pfam" id="PF02423">
    <property type="entry name" value="OCD_Mu_crystall"/>
    <property type="match status" value="1"/>
</dbReference>
<accession>A0AAW4PH63</accession>
<dbReference type="InterPro" id="IPR036291">
    <property type="entry name" value="NAD(P)-bd_dom_sf"/>
</dbReference>
<dbReference type="PIRSF" id="PIRSF001439">
    <property type="entry name" value="CryM"/>
    <property type="match status" value="1"/>
</dbReference>
<dbReference type="InterPro" id="IPR023401">
    <property type="entry name" value="ODC_N"/>
</dbReference>
<dbReference type="EMBL" id="RKLT01000014">
    <property type="protein sequence ID" value="MBX0297082.1"/>
    <property type="molecule type" value="Genomic_DNA"/>
</dbReference>
<evidence type="ECO:0008006" key="3">
    <source>
        <dbReference type="Google" id="ProtNLM"/>
    </source>
</evidence>
<sequence length="327" mass="36154">MATKLYSKRDIESRLELNAVLEVMEKTYVETARGRVLNPSKLTMHLGDDGGWPDRNAFSIDMPAYVDWLEVAGMKWAVATWDANTDQPISSQILLFDLDRGEFTSIMEGMYITGVRTAMQSVIGLRQLRRESPASVGVYGAGFQAKFQIQTIDRLTDVETFKLFDIDAEAANSLVSGLETETDADIVVEDSPNAVVESDAIITVTNSKSPVLKEAWLDGDEFIIALGSYRELPEETILDSDHIFVDHPQQCLERGALADLAERNELTATDLSATIGEVLDGGYERAIDPDDRVVFVPIGLGSQDIAIAEHLHRHGEESYSAETFEFA</sequence>
<dbReference type="AlphaFoldDB" id="A0AAW4PH63"/>
<protein>
    <recommendedName>
        <fullName evidence="3">Ornithine cyclodeaminase</fullName>
    </recommendedName>
</protein>
<proteinExistence type="predicted"/>
<reference evidence="1 2" key="1">
    <citation type="submission" date="2021-06" db="EMBL/GenBank/DDBJ databases">
        <title>Halomicroarcula sp. a new haloarchaeum isolated from saline soil.</title>
        <authorList>
            <person name="Duran-Viseras A."/>
            <person name="Sanchez-Porro C."/>
            <person name="Ventosa A."/>
        </authorList>
    </citation>
    <scope>NUCLEOTIDE SEQUENCE [LARGE SCALE GENOMIC DNA]</scope>
    <source>
        <strain evidence="1 2">F27</strain>
    </source>
</reference>
<evidence type="ECO:0000313" key="2">
    <source>
        <dbReference type="Proteomes" id="UP001430455"/>
    </source>
</evidence>
<dbReference type="Gene3D" id="3.30.1780.10">
    <property type="entry name" value="ornithine cyclodeaminase, domain 1"/>
    <property type="match status" value="1"/>
</dbReference>
<dbReference type="RefSeq" id="WP_220581673.1">
    <property type="nucleotide sequence ID" value="NZ_RKLT01000014.1"/>
</dbReference>
<name>A0AAW4PH63_9EURY</name>
<dbReference type="SUPFAM" id="SSF51735">
    <property type="entry name" value="NAD(P)-binding Rossmann-fold domains"/>
    <property type="match status" value="1"/>
</dbReference>
<comment type="caution">
    <text evidence="1">The sequence shown here is derived from an EMBL/GenBank/DDBJ whole genome shotgun (WGS) entry which is preliminary data.</text>
</comment>
<dbReference type="InterPro" id="IPR003462">
    <property type="entry name" value="ODC_Mu_crystall"/>
</dbReference>
<dbReference type="Proteomes" id="UP001430455">
    <property type="component" value="Unassembled WGS sequence"/>
</dbReference>
<organism evidence="1 2">
    <name type="scientific">Haloarcula nitratireducens</name>
    <dbReference type="NCBI Taxonomy" id="2487749"/>
    <lineage>
        <taxon>Archaea</taxon>
        <taxon>Methanobacteriati</taxon>
        <taxon>Methanobacteriota</taxon>
        <taxon>Stenosarchaea group</taxon>
        <taxon>Halobacteria</taxon>
        <taxon>Halobacteriales</taxon>
        <taxon>Haloarculaceae</taxon>
        <taxon>Haloarcula</taxon>
    </lineage>
</organism>
<keyword evidence="2" id="KW-1185">Reference proteome</keyword>
<dbReference type="Gene3D" id="3.40.50.720">
    <property type="entry name" value="NAD(P)-binding Rossmann-like Domain"/>
    <property type="match status" value="1"/>
</dbReference>
<gene>
    <name evidence="1" type="ORF">EGH23_19580</name>
</gene>
<evidence type="ECO:0000313" key="1">
    <source>
        <dbReference type="EMBL" id="MBX0297082.1"/>
    </source>
</evidence>
<dbReference type="PANTHER" id="PTHR13812">
    <property type="entry name" value="KETIMINE REDUCTASE MU-CRYSTALLIN"/>
    <property type="match status" value="1"/>
</dbReference>